<protein>
    <submittedName>
        <fullName evidence="2">Peptidase M20</fullName>
    </submittedName>
</protein>
<dbReference type="SUPFAM" id="SSF55031">
    <property type="entry name" value="Bacterial exopeptidase dimerisation domain"/>
    <property type="match status" value="1"/>
</dbReference>
<comment type="cofactor">
    <cofactor evidence="1">
        <name>Mn(2+)</name>
        <dbReference type="ChEBI" id="CHEBI:29035"/>
    </cofactor>
    <text evidence="1">The Mn(2+) ion enhances activity.</text>
</comment>
<keyword evidence="1" id="KW-0479">Metal-binding</keyword>
<dbReference type="CDD" id="cd05666">
    <property type="entry name" value="M20_Acy1-like"/>
    <property type="match status" value="1"/>
</dbReference>
<dbReference type="PIRSF" id="PIRSF005962">
    <property type="entry name" value="Pept_M20D_amidohydro"/>
    <property type="match status" value="1"/>
</dbReference>
<dbReference type="Pfam" id="PF01546">
    <property type="entry name" value="Peptidase_M20"/>
    <property type="match status" value="1"/>
</dbReference>
<dbReference type="OrthoDB" id="9777385at2"/>
<dbReference type="SUPFAM" id="SSF53187">
    <property type="entry name" value="Zn-dependent exopeptidases"/>
    <property type="match status" value="1"/>
</dbReference>
<accession>A0A231MY80</accession>
<dbReference type="FunFam" id="3.30.70.360:FF:000001">
    <property type="entry name" value="N-acetyldiaminopimelate deacetylase"/>
    <property type="match status" value="1"/>
</dbReference>
<dbReference type="Pfam" id="PF07687">
    <property type="entry name" value="M20_dimer"/>
    <property type="match status" value="1"/>
</dbReference>
<dbReference type="InterPro" id="IPR002933">
    <property type="entry name" value="Peptidase_M20"/>
</dbReference>
<evidence type="ECO:0000313" key="2">
    <source>
        <dbReference type="EMBL" id="ATG74578.1"/>
    </source>
</evidence>
<evidence type="ECO:0000256" key="1">
    <source>
        <dbReference type="PIRSR" id="PIRSR005962-1"/>
    </source>
</evidence>
<keyword evidence="3" id="KW-1185">Reference proteome</keyword>
<evidence type="ECO:0000313" key="3">
    <source>
        <dbReference type="Proteomes" id="UP000217763"/>
    </source>
</evidence>
<dbReference type="GO" id="GO:0019877">
    <property type="term" value="P:diaminopimelate biosynthetic process"/>
    <property type="evidence" value="ECO:0007669"/>
    <property type="project" value="UniProtKB-ARBA"/>
</dbReference>
<dbReference type="Gene3D" id="3.40.630.10">
    <property type="entry name" value="Zn peptidases"/>
    <property type="match status" value="1"/>
</dbReference>
<dbReference type="GO" id="GO:0046872">
    <property type="term" value="F:metal ion binding"/>
    <property type="evidence" value="ECO:0007669"/>
    <property type="project" value="UniProtKB-KW"/>
</dbReference>
<dbReference type="EMBL" id="CP012621">
    <property type="protein sequence ID" value="ATG74578.1"/>
    <property type="molecule type" value="Genomic_DNA"/>
</dbReference>
<dbReference type="InterPro" id="IPR017439">
    <property type="entry name" value="Amidohydrolase"/>
</dbReference>
<feature type="binding site" evidence="1">
    <location>
        <position position="104"/>
    </location>
    <ligand>
        <name>Mn(2+)</name>
        <dbReference type="ChEBI" id="CHEBI:29035"/>
        <label>2</label>
    </ligand>
</feature>
<feature type="binding site" evidence="1">
    <location>
        <position position="163"/>
    </location>
    <ligand>
        <name>Mn(2+)</name>
        <dbReference type="ChEBI" id="CHEBI:29035"/>
        <label>2</label>
    </ligand>
</feature>
<name>A0A231MY80_9GAMM</name>
<dbReference type="RefSeq" id="WP_094039808.1">
    <property type="nucleotide sequence ID" value="NZ_CP012621.1"/>
</dbReference>
<dbReference type="Gene3D" id="3.30.70.360">
    <property type="match status" value="1"/>
</dbReference>
<feature type="binding site" evidence="1">
    <location>
        <position position="137"/>
    </location>
    <ligand>
        <name>Mn(2+)</name>
        <dbReference type="ChEBI" id="CHEBI:29035"/>
        <label>2</label>
    </ligand>
</feature>
<dbReference type="KEGG" id="zdf:AN401_12545"/>
<keyword evidence="1" id="KW-0464">Manganese</keyword>
<proteinExistence type="predicted"/>
<dbReference type="PANTHER" id="PTHR11014:SF63">
    <property type="entry name" value="METALLOPEPTIDASE, PUTATIVE (AFU_ORTHOLOGUE AFUA_6G09600)-RELATED"/>
    <property type="match status" value="1"/>
</dbReference>
<feature type="binding site" evidence="1">
    <location>
        <position position="369"/>
    </location>
    <ligand>
        <name>Mn(2+)</name>
        <dbReference type="ChEBI" id="CHEBI:29035"/>
        <label>2</label>
    </ligand>
</feature>
<sequence>MKLYPEICQEHHTFIALRRHLHQHPELGFEEQATAALVAERLRSYGVDEVHTGVGKTGVVGVIQGRPGNQSIGLRADMDCLGMTEENNFAHASCHVGKMHGCGHDGHTAILLATAQYLCAQRNFSGQVVLIFQPAEEGLGGAKAMLDDGLFERFPCKRMYALHNFPRIPQGHIHLCPGPMMASSDNFHIRIVAQGGHGAMPHLANDPVVIAANLILALQTIVSRNIDPIQPAVVSCTMVHTGEATNVIPDAATLQGTLRAFSADNRELIKTRIATLATNLAAGFGAQAEVSFNLGNKVGYPPLVNDAEASRIALQAAREVVGAENVKDQVAPVPGSEDFSYIAEAVPSCYVLLGNDRDHDSPHNKVFLHHPRYDFNDAIIPVGASYFAKLVELELGRVR</sequence>
<reference evidence="3" key="1">
    <citation type="submission" date="2015-09" db="EMBL/GenBank/DDBJ databases">
        <authorList>
            <person name="Shao Z."/>
            <person name="Wang L."/>
        </authorList>
    </citation>
    <scope>NUCLEOTIDE SEQUENCE [LARGE SCALE GENOMIC DNA]</scope>
    <source>
        <strain evidence="3">F13-1</strain>
    </source>
</reference>
<dbReference type="PANTHER" id="PTHR11014">
    <property type="entry name" value="PEPTIDASE M20 FAMILY MEMBER"/>
    <property type="match status" value="1"/>
</dbReference>
<dbReference type="InterPro" id="IPR011650">
    <property type="entry name" value="Peptidase_M20_dimer"/>
</dbReference>
<dbReference type="Proteomes" id="UP000217763">
    <property type="component" value="Chromosome"/>
</dbReference>
<gene>
    <name evidence="2" type="ORF">AN401_12545</name>
</gene>
<dbReference type="InterPro" id="IPR036264">
    <property type="entry name" value="Bact_exopeptidase_dim_dom"/>
</dbReference>
<dbReference type="GO" id="GO:0050118">
    <property type="term" value="F:N-acetyldiaminopimelate deacetylase activity"/>
    <property type="evidence" value="ECO:0007669"/>
    <property type="project" value="UniProtKB-ARBA"/>
</dbReference>
<dbReference type="NCBIfam" id="TIGR01891">
    <property type="entry name" value="amidohydrolases"/>
    <property type="match status" value="1"/>
</dbReference>
<feature type="binding site" evidence="1">
    <location>
        <position position="102"/>
    </location>
    <ligand>
        <name>Mn(2+)</name>
        <dbReference type="ChEBI" id="CHEBI:29035"/>
        <label>2</label>
    </ligand>
</feature>
<dbReference type="AlphaFoldDB" id="A0A231MY80"/>
<organism evidence="2 3">
    <name type="scientific">Zobellella denitrificans</name>
    <dbReference type="NCBI Taxonomy" id="347534"/>
    <lineage>
        <taxon>Bacteria</taxon>
        <taxon>Pseudomonadati</taxon>
        <taxon>Pseudomonadota</taxon>
        <taxon>Gammaproteobacteria</taxon>
        <taxon>Aeromonadales</taxon>
        <taxon>Aeromonadaceae</taxon>
        <taxon>Zobellella</taxon>
    </lineage>
</organism>